<feature type="binding site" evidence="7">
    <location>
        <position position="126"/>
    </location>
    <ligand>
        <name>(6S)-5-formyl-5,6,7,8-tetrahydrofolate</name>
        <dbReference type="ChEBI" id="CHEBI:57457"/>
    </ligand>
</feature>
<dbReference type="PANTHER" id="PTHR42714:SF2">
    <property type="entry name" value="TRNA MODIFICATION GTPASE GTPBP3, MITOCHONDRIAL"/>
    <property type="match status" value="1"/>
</dbReference>
<evidence type="ECO:0000313" key="10">
    <source>
        <dbReference type="EMBL" id="KHE40745.1"/>
    </source>
</evidence>
<evidence type="ECO:0000256" key="1">
    <source>
        <dbReference type="ARBA" id="ARBA00011043"/>
    </source>
</evidence>
<dbReference type="Gene3D" id="3.30.1360.120">
    <property type="entry name" value="Probable tRNA modification gtpase trme, domain 1"/>
    <property type="match status" value="1"/>
</dbReference>
<evidence type="ECO:0000259" key="9">
    <source>
        <dbReference type="PROSITE" id="PS51709"/>
    </source>
</evidence>
<feature type="binding site" evidence="7">
    <location>
        <position position="251"/>
    </location>
    <ligand>
        <name>K(+)</name>
        <dbReference type="ChEBI" id="CHEBI:29103"/>
    </ligand>
</feature>
<evidence type="ECO:0000256" key="3">
    <source>
        <dbReference type="ARBA" id="ARBA00022741"/>
    </source>
</evidence>
<keyword evidence="7" id="KW-0963">Cytoplasm</keyword>
<dbReference type="Proteomes" id="UP000030889">
    <property type="component" value="Unassembled WGS sequence"/>
</dbReference>
<feature type="binding site" evidence="7">
    <location>
        <begin position="232"/>
        <end position="237"/>
    </location>
    <ligand>
        <name>GTP</name>
        <dbReference type="ChEBI" id="CHEBI:37565"/>
    </ligand>
</feature>
<keyword evidence="3 7" id="KW-0547">Nucleotide-binding</keyword>
<dbReference type="InterPro" id="IPR031168">
    <property type="entry name" value="G_TrmE"/>
</dbReference>
<comment type="similarity">
    <text evidence="1 7 8">Belongs to the TRAFAC class TrmE-Era-EngA-EngB-Septin-like GTPase superfamily. TrmE GTPase family.</text>
</comment>
<dbReference type="Pfam" id="PF12631">
    <property type="entry name" value="MnmE_helical"/>
    <property type="match status" value="1"/>
</dbReference>
<evidence type="ECO:0000256" key="7">
    <source>
        <dbReference type="HAMAP-Rule" id="MF_00379"/>
    </source>
</evidence>
<dbReference type="NCBIfam" id="TIGR00231">
    <property type="entry name" value="small_GTP"/>
    <property type="match status" value="1"/>
</dbReference>
<accession>A0ABR4YGY9</accession>
<evidence type="ECO:0000256" key="2">
    <source>
        <dbReference type="ARBA" id="ARBA00022694"/>
    </source>
</evidence>
<dbReference type="InterPro" id="IPR005225">
    <property type="entry name" value="Small_GTP-bd"/>
</dbReference>
<evidence type="ECO:0000313" key="11">
    <source>
        <dbReference type="Proteomes" id="UP000030889"/>
    </source>
</evidence>
<dbReference type="Pfam" id="PF01926">
    <property type="entry name" value="MMR_HSR1"/>
    <property type="match status" value="1"/>
</dbReference>
<feature type="binding site" evidence="7">
    <location>
        <position position="463"/>
    </location>
    <ligand>
        <name>(6S)-5-formyl-5,6,7,8-tetrahydrofolate</name>
        <dbReference type="ChEBI" id="CHEBI:57457"/>
    </ligand>
</feature>
<dbReference type="EMBL" id="JRGF01000020">
    <property type="protein sequence ID" value="KHE40745.1"/>
    <property type="molecule type" value="Genomic_DNA"/>
</dbReference>
<dbReference type="InterPro" id="IPR027417">
    <property type="entry name" value="P-loop_NTPase"/>
</dbReference>
<evidence type="ECO:0000256" key="4">
    <source>
        <dbReference type="ARBA" id="ARBA00022842"/>
    </source>
</evidence>
<evidence type="ECO:0000256" key="6">
    <source>
        <dbReference type="ARBA" id="ARBA00023134"/>
    </source>
</evidence>
<dbReference type="CDD" id="cd04164">
    <property type="entry name" value="trmE"/>
    <property type="match status" value="1"/>
</dbReference>
<dbReference type="Pfam" id="PF10396">
    <property type="entry name" value="TrmE_N"/>
    <property type="match status" value="1"/>
</dbReference>
<gene>
    <name evidence="7" type="primary">mnmE</name>
    <name evidence="7" type="synonym">trmE</name>
    <name evidence="10" type="ORF">LG35_09690</name>
</gene>
<feature type="binding site" evidence="7">
    <location>
        <position position="253"/>
    </location>
    <ligand>
        <name>K(+)</name>
        <dbReference type="ChEBI" id="CHEBI:29103"/>
    </ligand>
</feature>
<evidence type="ECO:0000256" key="5">
    <source>
        <dbReference type="ARBA" id="ARBA00022958"/>
    </source>
</evidence>
<dbReference type="Gene3D" id="3.40.50.300">
    <property type="entry name" value="P-loop containing nucleotide triphosphate hydrolases"/>
    <property type="match status" value="1"/>
</dbReference>
<protein>
    <recommendedName>
        <fullName evidence="7">tRNA modification GTPase MnmE</fullName>
        <ecNumber evidence="7">3.6.-.-</ecNumber>
    </recommendedName>
</protein>
<dbReference type="EC" id="3.6.-.-" evidence="7"/>
<dbReference type="PROSITE" id="PS51709">
    <property type="entry name" value="G_TRME"/>
    <property type="match status" value="1"/>
</dbReference>
<comment type="function">
    <text evidence="7">Exhibits a very high intrinsic GTPase hydrolysis rate. Involved in the addition of a carboxymethylaminomethyl (cmnm) group at the wobble position (U34) of certain tRNAs, forming tRNA-cmnm(5)s(2)U34.</text>
</comment>
<keyword evidence="4 7" id="KW-0460">Magnesium</keyword>
<comment type="cofactor">
    <cofactor evidence="7">
        <name>K(+)</name>
        <dbReference type="ChEBI" id="CHEBI:29103"/>
    </cofactor>
    <text evidence="7">Binds 1 potassium ion per subunit.</text>
</comment>
<keyword evidence="7" id="KW-0479">Metal-binding</keyword>
<dbReference type="NCBIfam" id="TIGR00450">
    <property type="entry name" value="mnmE_trmE_thdF"/>
    <property type="match status" value="1"/>
</dbReference>
<dbReference type="SUPFAM" id="SSF116878">
    <property type="entry name" value="TrmE connector domain"/>
    <property type="match status" value="1"/>
</dbReference>
<feature type="binding site" evidence="7">
    <location>
        <position position="236"/>
    </location>
    <ligand>
        <name>Mg(2+)</name>
        <dbReference type="ChEBI" id="CHEBI:18420"/>
    </ligand>
</feature>
<dbReference type="InterPro" id="IPR025867">
    <property type="entry name" value="MnmE_helical"/>
</dbReference>
<feature type="binding site" evidence="7">
    <location>
        <position position="23"/>
    </location>
    <ligand>
        <name>(6S)-5-formyl-5,6,7,8-tetrahydrofolate</name>
        <dbReference type="ChEBI" id="CHEBI:57457"/>
    </ligand>
</feature>
<comment type="subcellular location">
    <subcellularLocation>
        <location evidence="7">Cytoplasm</location>
    </subcellularLocation>
</comment>
<proteinExistence type="inferred from homology"/>
<feature type="domain" description="TrmE-type G" evidence="9">
    <location>
        <begin position="222"/>
        <end position="385"/>
    </location>
</feature>
<dbReference type="InterPro" id="IPR018948">
    <property type="entry name" value="GTP-bd_TrmE_N"/>
</dbReference>
<dbReference type="CDD" id="cd14858">
    <property type="entry name" value="TrmE_N"/>
    <property type="match status" value="1"/>
</dbReference>
<dbReference type="HAMAP" id="MF_00379">
    <property type="entry name" value="GTPase_MnmE"/>
    <property type="match status" value="1"/>
</dbReference>
<dbReference type="RefSeq" id="WP_035474329.1">
    <property type="nucleotide sequence ID" value="NZ_JRGF01000020.1"/>
</dbReference>
<feature type="binding site" evidence="7">
    <location>
        <position position="232"/>
    </location>
    <ligand>
        <name>K(+)</name>
        <dbReference type="ChEBI" id="CHEBI:29103"/>
    </ligand>
</feature>
<comment type="subunit">
    <text evidence="7">Homodimer. Heterotetramer of two MnmE and two MnmG subunits.</text>
</comment>
<dbReference type="Gene3D" id="1.20.120.430">
    <property type="entry name" value="tRNA modification GTPase MnmE domain 2"/>
    <property type="match status" value="1"/>
</dbReference>
<organism evidence="10 11">
    <name type="scientific">Alistipes inops</name>
    <dbReference type="NCBI Taxonomy" id="1501391"/>
    <lineage>
        <taxon>Bacteria</taxon>
        <taxon>Pseudomonadati</taxon>
        <taxon>Bacteroidota</taxon>
        <taxon>Bacteroidia</taxon>
        <taxon>Bacteroidales</taxon>
        <taxon>Rikenellaceae</taxon>
        <taxon>Alistipes</taxon>
    </lineage>
</organism>
<feature type="binding site" evidence="7">
    <location>
        <begin position="251"/>
        <end position="257"/>
    </location>
    <ligand>
        <name>GTP</name>
        <dbReference type="ChEBI" id="CHEBI:37565"/>
    </ligand>
</feature>
<keyword evidence="11" id="KW-1185">Reference proteome</keyword>
<comment type="caution">
    <text evidence="7">Lacks conserved residue(s) required for the propagation of feature annotation.</text>
</comment>
<keyword evidence="6 7" id="KW-0342">GTP-binding</keyword>
<dbReference type="InterPro" id="IPR006073">
    <property type="entry name" value="GTP-bd"/>
</dbReference>
<reference evidence="10 11" key="1">
    <citation type="submission" date="2014-09" db="EMBL/GenBank/DDBJ databases">
        <title>Alistipes sp. 627, sp. nov., a novel member of the family Rikenellaceae isolated from human faeces.</title>
        <authorList>
            <person name="Shkoporov A.N."/>
            <person name="Chaplin A.V."/>
            <person name="Motuzova O.V."/>
            <person name="Kafarskaia L.I."/>
            <person name="Khokhlova E.V."/>
            <person name="Efimov B.A."/>
        </authorList>
    </citation>
    <scope>NUCLEOTIDE SEQUENCE [LARGE SCALE GENOMIC DNA]</scope>
    <source>
        <strain evidence="10 11">627</strain>
    </source>
</reference>
<name>A0ABR4YGY9_9BACT</name>
<feature type="binding site" evidence="7">
    <location>
        <position position="87"/>
    </location>
    <ligand>
        <name>(6S)-5-formyl-5,6,7,8-tetrahydrofolate</name>
        <dbReference type="ChEBI" id="CHEBI:57457"/>
    </ligand>
</feature>
<dbReference type="InterPro" id="IPR004520">
    <property type="entry name" value="GTPase_MnmE"/>
</dbReference>
<comment type="caution">
    <text evidence="10">The sequence shown here is derived from an EMBL/GenBank/DDBJ whole genome shotgun (WGS) entry which is preliminary data.</text>
</comment>
<feature type="binding site" evidence="7">
    <location>
        <position position="257"/>
    </location>
    <ligand>
        <name>Mg(2+)</name>
        <dbReference type="ChEBI" id="CHEBI:18420"/>
    </ligand>
</feature>
<sequence length="463" mass="50056">MFRHGDTIAAPATAPGGALALIRISGPDALELCDRCFTSPSGKLLRHQRGGTVHYGNLADNEGNFIDEVLVTVFRAPASYTGENMAEISCHGSRWIIAEILRTLNRYGARTAEAGEFTVRAFLAGKLDLAQAEAVADMIAAGNRASHALASTQLRGHYSAALSALRGELLQLASLLELELDFSEEDVTFADRTALRELLDRATNDITELADSFLLGNAIREGIPVAITGSPNVGKSTLLNRLLGEERALVSDIAGTTRDIITENISLDGIGFRFIDTAGIRESNDVLERMGIERTYKVLSEARIILYITEPKEFGSTSMRAAIDAIGLHDGQRLAIVVNKCDSEKPSAFADPQIQSLYPWPVFGISAKYGYHIDTVKRFLTGCIDTEGLYNGASIVSNTRHYEALRTAAEALDDTRRGLDSDLPTDLIAADLRRSLDALGTITGEITTSDLLGEIFSKFCVGK</sequence>
<feature type="binding site" evidence="7">
    <location>
        <position position="256"/>
    </location>
    <ligand>
        <name>K(+)</name>
        <dbReference type="ChEBI" id="CHEBI:29103"/>
    </ligand>
</feature>
<keyword evidence="2 7" id="KW-0819">tRNA processing</keyword>
<dbReference type="InterPro" id="IPR027266">
    <property type="entry name" value="TrmE/GcvT-like"/>
</dbReference>
<evidence type="ECO:0000256" key="8">
    <source>
        <dbReference type="RuleBase" id="RU003313"/>
    </source>
</evidence>
<dbReference type="SUPFAM" id="SSF52540">
    <property type="entry name" value="P-loop containing nucleoside triphosphate hydrolases"/>
    <property type="match status" value="1"/>
</dbReference>
<dbReference type="InterPro" id="IPR027368">
    <property type="entry name" value="MnmE_dom2"/>
</dbReference>
<keyword evidence="7" id="KW-0378">Hydrolase</keyword>
<feature type="binding site" evidence="7">
    <location>
        <begin position="276"/>
        <end position="279"/>
    </location>
    <ligand>
        <name>GTP</name>
        <dbReference type="ChEBI" id="CHEBI:37565"/>
    </ligand>
</feature>
<dbReference type="PANTHER" id="PTHR42714">
    <property type="entry name" value="TRNA MODIFICATION GTPASE GTPBP3"/>
    <property type="match status" value="1"/>
</dbReference>
<keyword evidence="5 7" id="KW-0630">Potassium</keyword>